<evidence type="ECO:0000256" key="2">
    <source>
        <dbReference type="ARBA" id="ARBA00003949"/>
    </source>
</evidence>
<dbReference type="HOGENOM" id="CLU_097262_1_2_1"/>
<comment type="catalytic activity">
    <reaction evidence="9 13">
        <text>cytidine + H2O + H(+) = uridine + NH4(+)</text>
        <dbReference type="Rhea" id="RHEA:16069"/>
        <dbReference type="ChEBI" id="CHEBI:15377"/>
        <dbReference type="ChEBI" id="CHEBI:15378"/>
        <dbReference type="ChEBI" id="CHEBI:16704"/>
        <dbReference type="ChEBI" id="CHEBI:17562"/>
        <dbReference type="ChEBI" id="CHEBI:28938"/>
        <dbReference type="EC" id="3.5.4.5"/>
    </reaction>
</comment>
<sequence>MGDSDHSSDPSVRLEELIDESVKVKRRAYCPYSKFPVGAAVLGCDGRIYTGCNVECAVYPLTMCAERNAITKAVSEGCKKFTAIVITSDLKNSIITPCGACRQIIAEFGMDAEVYMTKSDRSYTKLTLRELLPLGFGPDSLQEEKIIVNGAPIPTIQQ</sequence>
<dbReference type="OrthoDB" id="414540at2759"/>
<evidence type="ECO:0000313" key="16">
    <source>
        <dbReference type="EnsemblMetazoa" id="CapteP20269"/>
    </source>
</evidence>
<dbReference type="InterPro" id="IPR016192">
    <property type="entry name" value="APOBEC/CMP_deaminase_Zn-bd"/>
</dbReference>
<dbReference type="PANTHER" id="PTHR11644">
    <property type="entry name" value="CYTIDINE DEAMINASE"/>
    <property type="match status" value="1"/>
</dbReference>
<dbReference type="PROSITE" id="PS00903">
    <property type="entry name" value="CYT_DCMP_DEAMINASES_1"/>
    <property type="match status" value="1"/>
</dbReference>
<organism evidence="15">
    <name type="scientific">Capitella teleta</name>
    <name type="common">Polychaete worm</name>
    <dbReference type="NCBI Taxonomy" id="283909"/>
    <lineage>
        <taxon>Eukaryota</taxon>
        <taxon>Metazoa</taxon>
        <taxon>Spiralia</taxon>
        <taxon>Lophotrochozoa</taxon>
        <taxon>Annelida</taxon>
        <taxon>Polychaeta</taxon>
        <taxon>Sedentaria</taxon>
        <taxon>Scolecida</taxon>
        <taxon>Capitellidae</taxon>
        <taxon>Capitella</taxon>
    </lineage>
</organism>
<dbReference type="PANTHER" id="PTHR11644:SF2">
    <property type="entry name" value="CYTIDINE DEAMINASE"/>
    <property type="match status" value="1"/>
</dbReference>
<dbReference type="EMBL" id="KB300949">
    <property type="protein sequence ID" value="ELU06103.1"/>
    <property type="molecule type" value="Genomic_DNA"/>
</dbReference>
<dbReference type="GO" id="GO:0055086">
    <property type="term" value="P:nucleobase-containing small molecule metabolic process"/>
    <property type="evidence" value="ECO:0007669"/>
    <property type="project" value="UniProtKB-ARBA"/>
</dbReference>
<evidence type="ECO:0000256" key="4">
    <source>
        <dbReference type="ARBA" id="ARBA00012783"/>
    </source>
</evidence>
<keyword evidence="6 13" id="KW-0378">Hydrolase</keyword>
<dbReference type="NCBIfam" id="TIGR01354">
    <property type="entry name" value="cyt_deam_tetra"/>
    <property type="match status" value="1"/>
</dbReference>
<dbReference type="FunFam" id="3.40.140.10:FF:000008">
    <property type="entry name" value="Cytidine deaminase"/>
    <property type="match status" value="1"/>
</dbReference>
<evidence type="ECO:0000256" key="9">
    <source>
        <dbReference type="ARBA" id="ARBA00049558"/>
    </source>
</evidence>
<feature type="binding site" evidence="12">
    <location>
        <position position="64"/>
    </location>
    <ligand>
        <name>Zn(2+)</name>
        <dbReference type="ChEBI" id="CHEBI:29105"/>
        <note>catalytic</note>
    </ligand>
</feature>
<evidence type="ECO:0000256" key="3">
    <source>
        <dbReference type="ARBA" id="ARBA00006576"/>
    </source>
</evidence>
<reference evidence="15 17" key="2">
    <citation type="journal article" date="2013" name="Nature">
        <title>Insights into bilaterian evolution from three spiralian genomes.</title>
        <authorList>
            <person name="Simakov O."/>
            <person name="Marletaz F."/>
            <person name="Cho S.J."/>
            <person name="Edsinger-Gonzales E."/>
            <person name="Havlak P."/>
            <person name="Hellsten U."/>
            <person name="Kuo D.H."/>
            <person name="Larsson T."/>
            <person name="Lv J."/>
            <person name="Arendt D."/>
            <person name="Savage R."/>
            <person name="Osoegawa K."/>
            <person name="de Jong P."/>
            <person name="Grimwood J."/>
            <person name="Chapman J.A."/>
            <person name="Shapiro H."/>
            <person name="Aerts A."/>
            <person name="Otillar R.P."/>
            <person name="Terry A.Y."/>
            <person name="Boore J.L."/>
            <person name="Grigoriev I.V."/>
            <person name="Lindberg D.R."/>
            <person name="Seaver E.C."/>
            <person name="Weisblat D.A."/>
            <person name="Putnam N.H."/>
            <person name="Rokhsar D.S."/>
        </authorList>
    </citation>
    <scope>NUCLEOTIDE SEQUENCE</scope>
    <source>
        <strain evidence="15 17">I ESC-2004</strain>
    </source>
</reference>
<accession>R7UJ51</accession>
<feature type="active site" description="Proton donor" evidence="10">
    <location>
        <position position="66"/>
    </location>
</feature>
<comment type="cofactor">
    <cofactor evidence="1 12 13">
        <name>Zn(2+)</name>
        <dbReference type="ChEBI" id="CHEBI:29105"/>
    </cofactor>
</comment>
<dbReference type="FunCoup" id="R7UJ51">
    <property type="interactions" value="127"/>
</dbReference>
<dbReference type="GO" id="GO:0005829">
    <property type="term" value="C:cytosol"/>
    <property type="evidence" value="ECO:0007669"/>
    <property type="project" value="TreeGrafter"/>
</dbReference>
<dbReference type="SUPFAM" id="SSF53927">
    <property type="entry name" value="Cytidine deaminase-like"/>
    <property type="match status" value="1"/>
</dbReference>
<dbReference type="PROSITE" id="PS51747">
    <property type="entry name" value="CYT_DCMP_DEAMINASES_2"/>
    <property type="match status" value="1"/>
</dbReference>
<dbReference type="InterPro" id="IPR016193">
    <property type="entry name" value="Cytidine_deaminase-like"/>
</dbReference>
<evidence type="ECO:0000256" key="11">
    <source>
        <dbReference type="PIRSR" id="PIRSR606262-2"/>
    </source>
</evidence>
<evidence type="ECO:0000313" key="17">
    <source>
        <dbReference type="Proteomes" id="UP000014760"/>
    </source>
</evidence>
<evidence type="ECO:0000256" key="1">
    <source>
        <dbReference type="ARBA" id="ARBA00001947"/>
    </source>
</evidence>
<keyword evidence="5 12" id="KW-0479">Metal-binding</keyword>
<comment type="similarity">
    <text evidence="3 13">Belongs to the cytidine and deoxycytidylate deaminase family.</text>
</comment>
<protein>
    <recommendedName>
        <fullName evidence="4 13">Cytidine deaminase</fullName>
        <ecNumber evidence="4 13">3.5.4.5</ecNumber>
    </recommendedName>
    <alternativeName>
        <fullName evidence="8 13">Cytidine aminohydrolase</fullName>
    </alternativeName>
</protein>
<dbReference type="InterPro" id="IPR050202">
    <property type="entry name" value="Cyt/Deoxycyt_deaminase"/>
</dbReference>
<dbReference type="GO" id="GO:0072527">
    <property type="term" value="P:pyrimidine-containing compound metabolic process"/>
    <property type="evidence" value="ECO:0007669"/>
    <property type="project" value="UniProtKB-ARBA"/>
</dbReference>
<dbReference type="InterPro" id="IPR002125">
    <property type="entry name" value="CMP_dCMP_dom"/>
</dbReference>
<comment type="function">
    <text evidence="2 13">This enzyme scavenges exogenous and endogenous cytidine and 2'-deoxycytidine for UMP synthesis.</text>
</comment>
<dbReference type="EMBL" id="AMQN01001240">
    <property type="status" value="NOT_ANNOTATED_CDS"/>
    <property type="molecule type" value="Genomic_DNA"/>
</dbReference>
<keyword evidence="7 12" id="KW-0862">Zinc</keyword>
<evidence type="ECO:0000256" key="5">
    <source>
        <dbReference type="ARBA" id="ARBA00022723"/>
    </source>
</evidence>
<dbReference type="Proteomes" id="UP000014760">
    <property type="component" value="Unassembled WGS sequence"/>
</dbReference>
<dbReference type="CDD" id="cd01283">
    <property type="entry name" value="cytidine_deaminase"/>
    <property type="match status" value="1"/>
</dbReference>
<evidence type="ECO:0000259" key="14">
    <source>
        <dbReference type="PROSITE" id="PS51747"/>
    </source>
</evidence>
<dbReference type="GO" id="GO:0004126">
    <property type="term" value="F:cytidine deaminase activity"/>
    <property type="evidence" value="ECO:0007669"/>
    <property type="project" value="UniProtKB-UniRule"/>
</dbReference>
<feature type="binding site" evidence="12">
    <location>
        <position position="101"/>
    </location>
    <ligand>
        <name>Zn(2+)</name>
        <dbReference type="ChEBI" id="CHEBI:29105"/>
        <note>catalytic</note>
    </ligand>
</feature>
<evidence type="ECO:0000313" key="15">
    <source>
        <dbReference type="EMBL" id="ELU06103.1"/>
    </source>
</evidence>
<dbReference type="GO" id="GO:0042802">
    <property type="term" value="F:identical protein binding"/>
    <property type="evidence" value="ECO:0007669"/>
    <property type="project" value="UniProtKB-ARBA"/>
</dbReference>
<feature type="binding site" evidence="12">
    <location>
        <position position="98"/>
    </location>
    <ligand>
        <name>Zn(2+)</name>
        <dbReference type="ChEBI" id="CHEBI:29105"/>
        <note>catalytic</note>
    </ligand>
</feature>
<dbReference type="AlphaFoldDB" id="R7UJ51"/>
<proteinExistence type="inferred from homology"/>
<dbReference type="EnsemblMetazoa" id="CapteT20269">
    <property type="protein sequence ID" value="CapteP20269"/>
    <property type="gene ID" value="CapteG20269"/>
</dbReference>
<evidence type="ECO:0000256" key="12">
    <source>
        <dbReference type="PIRSR" id="PIRSR606262-3"/>
    </source>
</evidence>
<dbReference type="Gene3D" id="3.40.140.10">
    <property type="entry name" value="Cytidine Deaminase, domain 2"/>
    <property type="match status" value="1"/>
</dbReference>
<dbReference type="EC" id="3.5.4.5" evidence="4 13"/>
<feature type="domain" description="CMP/dCMP-type deaminase" evidence="14">
    <location>
        <begin position="12"/>
        <end position="139"/>
    </location>
</feature>
<evidence type="ECO:0000256" key="8">
    <source>
        <dbReference type="ARBA" id="ARBA00032005"/>
    </source>
</evidence>
<reference evidence="17" key="1">
    <citation type="submission" date="2012-12" db="EMBL/GenBank/DDBJ databases">
        <authorList>
            <person name="Hellsten U."/>
            <person name="Grimwood J."/>
            <person name="Chapman J.A."/>
            <person name="Shapiro H."/>
            <person name="Aerts A."/>
            <person name="Otillar R.P."/>
            <person name="Terry A.Y."/>
            <person name="Boore J.L."/>
            <person name="Simakov O."/>
            <person name="Marletaz F."/>
            <person name="Cho S.-J."/>
            <person name="Edsinger-Gonzales E."/>
            <person name="Havlak P."/>
            <person name="Kuo D.-H."/>
            <person name="Larsson T."/>
            <person name="Lv J."/>
            <person name="Arendt D."/>
            <person name="Savage R."/>
            <person name="Osoegawa K."/>
            <person name="de Jong P."/>
            <person name="Lindberg D.R."/>
            <person name="Seaver E.C."/>
            <person name="Weisblat D.A."/>
            <person name="Putnam N.H."/>
            <person name="Grigoriev I.V."/>
            <person name="Rokhsar D.S."/>
        </authorList>
    </citation>
    <scope>NUCLEOTIDE SEQUENCE</scope>
    <source>
        <strain evidence="17">I ESC-2004</strain>
    </source>
</reference>
<feature type="binding site" evidence="11">
    <location>
        <begin position="53"/>
        <end position="59"/>
    </location>
    <ligand>
        <name>substrate</name>
    </ligand>
</feature>
<evidence type="ECO:0000256" key="10">
    <source>
        <dbReference type="PIRSR" id="PIRSR606262-1"/>
    </source>
</evidence>
<evidence type="ECO:0000256" key="6">
    <source>
        <dbReference type="ARBA" id="ARBA00022801"/>
    </source>
</evidence>
<dbReference type="NCBIfam" id="NF004064">
    <property type="entry name" value="PRK05578.1"/>
    <property type="match status" value="1"/>
</dbReference>
<evidence type="ECO:0000256" key="13">
    <source>
        <dbReference type="RuleBase" id="RU364006"/>
    </source>
</evidence>
<reference evidence="16" key="3">
    <citation type="submission" date="2015-06" db="UniProtKB">
        <authorList>
            <consortium name="EnsemblMetazoa"/>
        </authorList>
    </citation>
    <scope>IDENTIFICATION</scope>
</reference>
<dbReference type="GO" id="GO:0008270">
    <property type="term" value="F:zinc ion binding"/>
    <property type="evidence" value="ECO:0007669"/>
    <property type="project" value="UniProtKB-UniRule"/>
</dbReference>
<dbReference type="InterPro" id="IPR006262">
    <property type="entry name" value="Cyt_deam_tetra"/>
</dbReference>
<dbReference type="Pfam" id="PF00383">
    <property type="entry name" value="dCMP_cyt_deam_1"/>
    <property type="match status" value="1"/>
</dbReference>
<dbReference type="OMA" id="RFITPCG"/>
<keyword evidence="17" id="KW-1185">Reference proteome</keyword>
<gene>
    <name evidence="15" type="ORF">CAPTEDRAFT_20269</name>
</gene>
<dbReference type="STRING" id="283909.R7UJ51"/>
<name>R7UJ51_CAPTE</name>
<evidence type="ECO:0000256" key="7">
    <source>
        <dbReference type="ARBA" id="ARBA00022833"/>
    </source>
</evidence>
<comment type="catalytic activity">
    <reaction evidence="13">
        <text>2'-deoxycytidine + H2O + H(+) = 2'-deoxyuridine + NH4(+)</text>
        <dbReference type="Rhea" id="RHEA:13433"/>
        <dbReference type="ChEBI" id="CHEBI:15377"/>
        <dbReference type="ChEBI" id="CHEBI:15378"/>
        <dbReference type="ChEBI" id="CHEBI:15698"/>
        <dbReference type="ChEBI" id="CHEBI:16450"/>
        <dbReference type="ChEBI" id="CHEBI:28938"/>
        <dbReference type="EC" id="3.5.4.5"/>
    </reaction>
</comment>